<keyword evidence="3" id="KW-1185">Reference proteome</keyword>
<keyword evidence="1" id="KW-0472">Membrane</keyword>
<sequence length="165" mass="20148">MKRLRYKRVVIVSVGFCLIVMILLYMFFHRNHFYEYEGKIDTYVATYRQDNKIYTFDLKGFQKDEKMYLSLNDMYNMVLILDKNTKVYVDEQKHTLTYQMSEGNYLFDYGQNKIVYNNECIELKDENEYIYISHKNYYINVSFIEKTVLKNDKKIKFKNKNAIIQ</sequence>
<name>A0A4R3Z7P3_9FIRM</name>
<proteinExistence type="predicted"/>
<evidence type="ECO:0000256" key="1">
    <source>
        <dbReference type="SAM" id="Phobius"/>
    </source>
</evidence>
<dbReference type="GeneID" id="98914483"/>
<keyword evidence="1" id="KW-0812">Transmembrane</keyword>
<reference evidence="2 3" key="1">
    <citation type="submission" date="2019-03" db="EMBL/GenBank/DDBJ databases">
        <title>Genomic Encyclopedia of Type Strains, Phase IV (KMG-IV): sequencing the most valuable type-strain genomes for metagenomic binning, comparative biology and taxonomic classification.</title>
        <authorList>
            <person name="Goeker M."/>
        </authorList>
    </citation>
    <scope>NUCLEOTIDE SEQUENCE [LARGE SCALE GENOMIC DNA]</scope>
    <source>
        <strain evidence="2 3">DSM 29487</strain>
    </source>
</reference>
<organism evidence="2 3">
    <name type="scientific">Longibaculum muris</name>
    <dbReference type="NCBI Taxonomy" id="1796628"/>
    <lineage>
        <taxon>Bacteria</taxon>
        <taxon>Bacillati</taxon>
        <taxon>Bacillota</taxon>
        <taxon>Erysipelotrichia</taxon>
        <taxon>Erysipelotrichales</taxon>
        <taxon>Coprobacillaceae</taxon>
        <taxon>Longibaculum</taxon>
    </lineage>
</organism>
<dbReference type="AlphaFoldDB" id="A0A4R3Z7P3"/>
<evidence type="ECO:0000313" key="2">
    <source>
        <dbReference type="EMBL" id="TCW02283.1"/>
    </source>
</evidence>
<comment type="caution">
    <text evidence="2">The sequence shown here is derived from an EMBL/GenBank/DDBJ whole genome shotgun (WGS) entry which is preliminary data.</text>
</comment>
<feature type="transmembrane region" description="Helical" evidence="1">
    <location>
        <begin position="9"/>
        <end position="28"/>
    </location>
</feature>
<dbReference type="RefSeq" id="WP_066443613.1">
    <property type="nucleotide sequence ID" value="NZ_JANKBF010000003.1"/>
</dbReference>
<dbReference type="Proteomes" id="UP000295515">
    <property type="component" value="Unassembled WGS sequence"/>
</dbReference>
<keyword evidence="1" id="KW-1133">Transmembrane helix</keyword>
<accession>A0A4R3Z7P3</accession>
<evidence type="ECO:0000313" key="3">
    <source>
        <dbReference type="Proteomes" id="UP000295515"/>
    </source>
</evidence>
<protein>
    <submittedName>
        <fullName evidence="2">Uncharacterized protein</fullName>
    </submittedName>
</protein>
<gene>
    <name evidence="2" type="ORF">EDD60_102249</name>
</gene>
<dbReference type="EMBL" id="SMCQ01000002">
    <property type="protein sequence ID" value="TCW02283.1"/>
    <property type="molecule type" value="Genomic_DNA"/>
</dbReference>